<dbReference type="Gene3D" id="3.30.70.330">
    <property type="match status" value="1"/>
</dbReference>
<keyword evidence="2" id="KW-0507">mRNA processing</keyword>
<feature type="compositionally biased region" description="Basic and acidic residues" evidence="7">
    <location>
        <begin position="135"/>
        <end position="145"/>
    </location>
</feature>
<comment type="subcellular location">
    <subcellularLocation>
        <location evidence="1">Nucleus</location>
    </subcellularLocation>
</comment>
<dbReference type="PANTHER" id="PTHR48028">
    <property type="entry name" value="GLYCINE-RICH RNA-BINDING PROTEIN RZ1A"/>
    <property type="match status" value="1"/>
</dbReference>
<dbReference type="Proteomes" id="UP000436088">
    <property type="component" value="Unassembled WGS sequence"/>
</dbReference>
<accession>A0A6A3B756</accession>
<evidence type="ECO:0000256" key="5">
    <source>
        <dbReference type="ARBA" id="ARBA00023242"/>
    </source>
</evidence>
<keyword evidence="10" id="KW-1185">Reference proteome</keyword>
<evidence type="ECO:0000313" key="10">
    <source>
        <dbReference type="Proteomes" id="UP000436088"/>
    </source>
</evidence>
<keyword evidence="4" id="KW-0508">mRNA splicing</keyword>
<feature type="region of interest" description="Disordered" evidence="7">
    <location>
        <begin position="135"/>
        <end position="155"/>
    </location>
</feature>
<dbReference type="SUPFAM" id="SSF54928">
    <property type="entry name" value="RNA-binding domain, RBD"/>
    <property type="match status" value="1"/>
</dbReference>
<organism evidence="9 10">
    <name type="scientific">Hibiscus syriacus</name>
    <name type="common">Rose of Sharon</name>
    <dbReference type="NCBI Taxonomy" id="106335"/>
    <lineage>
        <taxon>Eukaryota</taxon>
        <taxon>Viridiplantae</taxon>
        <taxon>Streptophyta</taxon>
        <taxon>Embryophyta</taxon>
        <taxon>Tracheophyta</taxon>
        <taxon>Spermatophyta</taxon>
        <taxon>Magnoliopsida</taxon>
        <taxon>eudicotyledons</taxon>
        <taxon>Gunneridae</taxon>
        <taxon>Pentapetalae</taxon>
        <taxon>rosids</taxon>
        <taxon>malvids</taxon>
        <taxon>Malvales</taxon>
        <taxon>Malvaceae</taxon>
        <taxon>Malvoideae</taxon>
        <taxon>Hibiscus</taxon>
    </lineage>
</organism>
<evidence type="ECO:0000313" key="9">
    <source>
        <dbReference type="EMBL" id="KAE8711102.1"/>
    </source>
</evidence>
<name>A0A6A3B756_HIBSY</name>
<comment type="caution">
    <text evidence="9">The sequence shown here is derived from an EMBL/GenBank/DDBJ whole genome shotgun (WGS) entry which is preliminary data.</text>
</comment>
<keyword evidence="3 6" id="KW-0694">RNA-binding</keyword>
<dbReference type="SMART" id="SM00360">
    <property type="entry name" value="RRM"/>
    <property type="match status" value="1"/>
</dbReference>
<evidence type="ECO:0000259" key="8">
    <source>
        <dbReference type="PROSITE" id="PS50102"/>
    </source>
</evidence>
<proteinExistence type="predicted"/>
<feature type="domain" description="RRM" evidence="8">
    <location>
        <begin position="219"/>
        <end position="296"/>
    </location>
</feature>
<dbReference type="AlphaFoldDB" id="A0A6A3B756"/>
<dbReference type="Pfam" id="PF00076">
    <property type="entry name" value="RRM_1"/>
    <property type="match status" value="1"/>
</dbReference>
<dbReference type="EMBL" id="VEPZ02000921">
    <property type="protein sequence ID" value="KAE8711102.1"/>
    <property type="molecule type" value="Genomic_DNA"/>
</dbReference>
<dbReference type="CDD" id="cd00590">
    <property type="entry name" value="RRM_SF"/>
    <property type="match status" value="1"/>
</dbReference>
<dbReference type="InterPro" id="IPR051106">
    <property type="entry name" value="RNA-bind/splicing_reg"/>
</dbReference>
<gene>
    <name evidence="9" type="ORF">F3Y22_tig00110303pilonHSYRG00212</name>
</gene>
<protein>
    <recommendedName>
        <fullName evidence="8">RRM domain-containing protein</fullName>
    </recommendedName>
</protein>
<dbReference type="PANTHER" id="PTHR48028:SF4">
    <property type="entry name" value="SC35-LIKE SPLICING FACTOR"/>
    <property type="match status" value="1"/>
</dbReference>
<dbReference type="InterPro" id="IPR012677">
    <property type="entry name" value="Nucleotide-bd_a/b_plait_sf"/>
</dbReference>
<keyword evidence="5" id="KW-0539">Nucleus</keyword>
<evidence type="ECO:0000256" key="3">
    <source>
        <dbReference type="ARBA" id="ARBA00022884"/>
    </source>
</evidence>
<dbReference type="GO" id="GO:0006397">
    <property type="term" value="P:mRNA processing"/>
    <property type="evidence" value="ECO:0007669"/>
    <property type="project" value="UniProtKB-KW"/>
</dbReference>
<reference evidence="9" key="1">
    <citation type="submission" date="2019-09" db="EMBL/GenBank/DDBJ databases">
        <title>Draft genome information of white flower Hibiscus syriacus.</title>
        <authorList>
            <person name="Kim Y.-M."/>
        </authorList>
    </citation>
    <scope>NUCLEOTIDE SEQUENCE [LARGE SCALE GENOMIC DNA]</scope>
    <source>
        <strain evidence="9">YM2019G1</strain>
    </source>
</reference>
<dbReference type="InterPro" id="IPR035979">
    <property type="entry name" value="RBD_domain_sf"/>
</dbReference>
<evidence type="ECO:0000256" key="7">
    <source>
        <dbReference type="SAM" id="MobiDB-lite"/>
    </source>
</evidence>
<sequence length="459" mass="52482">MDEAIREMHKRDLGERTISVNKAQPKMSKDLDHGYKGSYASSRRGRYAGGDSSVAHDECFNCGCFRNWARDCPPDGGCRGGSGAMFSSRSRYRGTAIDDHGDRFRDRDRYIDDRYDGRRFGDRDRFDRRDYKIGSRDSSIRDRPEGMSPSQRRNYGNVNLPLVEASTAQLAEDVVHAGTTKGCSGNKPGEEVRIRRIDFNNWWKKGHTNVRNGYRSGCFTLFIENLPEKIHWKRLGSLFCNHGHVINVFIPNKRNSIGVFFGFIRFATIEEARKAISKMNGSHIYGSKINISLAKYNPRQSYWRKSSIVVQHKFGMEVVSRIKHCKVKGVVDEDKLHMLSNCLVGWCKNFTKIDSASLRVVKNEKLETLANWFSGVETWSESLVVECRRVCCEFPSSFDRAKIQILIKSQVRIDESLELKVDTNSFKIMVHEIDPSFKLNSWVPEVCDDSLELVPSIGS</sequence>
<dbReference type="GO" id="GO:0008380">
    <property type="term" value="P:RNA splicing"/>
    <property type="evidence" value="ECO:0007669"/>
    <property type="project" value="UniProtKB-KW"/>
</dbReference>
<evidence type="ECO:0000256" key="2">
    <source>
        <dbReference type="ARBA" id="ARBA00022664"/>
    </source>
</evidence>
<dbReference type="InterPro" id="IPR000504">
    <property type="entry name" value="RRM_dom"/>
</dbReference>
<dbReference type="PROSITE" id="PS50102">
    <property type="entry name" value="RRM"/>
    <property type="match status" value="1"/>
</dbReference>
<dbReference type="GO" id="GO:0005634">
    <property type="term" value="C:nucleus"/>
    <property type="evidence" value="ECO:0007669"/>
    <property type="project" value="UniProtKB-SubCell"/>
</dbReference>
<evidence type="ECO:0000256" key="1">
    <source>
        <dbReference type="ARBA" id="ARBA00004123"/>
    </source>
</evidence>
<dbReference type="GO" id="GO:0003723">
    <property type="term" value="F:RNA binding"/>
    <property type="evidence" value="ECO:0007669"/>
    <property type="project" value="UniProtKB-UniRule"/>
</dbReference>
<evidence type="ECO:0000256" key="6">
    <source>
        <dbReference type="PROSITE-ProRule" id="PRU00176"/>
    </source>
</evidence>
<evidence type="ECO:0000256" key="4">
    <source>
        <dbReference type="ARBA" id="ARBA00023187"/>
    </source>
</evidence>